<evidence type="ECO:0000256" key="2">
    <source>
        <dbReference type="ARBA" id="ARBA00022490"/>
    </source>
</evidence>
<evidence type="ECO:0000256" key="8">
    <source>
        <dbReference type="ARBA" id="ARBA00024069"/>
    </source>
</evidence>
<dbReference type="GO" id="GO:0005737">
    <property type="term" value="C:cytoplasm"/>
    <property type="evidence" value="ECO:0007669"/>
    <property type="project" value="UniProtKB-SubCell"/>
</dbReference>
<dbReference type="SUPFAM" id="SSF53659">
    <property type="entry name" value="Isocitrate/Isopropylmalate dehydrogenase-like"/>
    <property type="match status" value="1"/>
</dbReference>
<dbReference type="GO" id="GO:0008654">
    <property type="term" value="P:phospholipid biosynthetic process"/>
    <property type="evidence" value="ECO:0007669"/>
    <property type="project" value="UniProtKB-KW"/>
</dbReference>
<comment type="function">
    <text evidence="10">Catalyzes the reversible formation of acyl-phosphate (acyl-PO(4)) from acyl-[acyl-carrier-protein] (acyl-ACP). This enzyme utilizes acyl-ACP as fatty acyl donor, but not acyl-CoA.</text>
</comment>
<sequence length="361" mass="37980">MSGTPELELAGPGSALPVVAVDAMGGDHGPEEAVRGAVTAVREFGLRALLVGRRTEVASLLSEHDALREVPVVHAEDALEMHEGALASWRRPRSSVAVACHLIRRGLAHALVSAGTTGGIVATSTVRLRTQSGVVRPALAVPLPTGEKPTVLLDAGATADAKPEMLVQFAHLGSAYARTAFGMHRPTVGLLTIGSEPGKGNKLTRKAGELLTAAGESGALDFHGNIEGHDLLTRAVDVVVADGHSGNIALKTVEGTASFAMSAVREALTATPLAKAGTFFQRRSLRELRDRFDSETYGGAALLGLHGTVVIAHGSSRAPGIAHACHLAHDLAAGRMDEQVRRRVQHRQSSWFNRFAQHEER</sequence>
<dbReference type="RefSeq" id="WP_017574440.1">
    <property type="nucleotide sequence ID" value="NZ_BMXL01000026.1"/>
</dbReference>
<dbReference type="AlphaFoldDB" id="A0A918XIB9"/>
<comment type="similarity">
    <text evidence="10">Belongs to the PlsX family.</text>
</comment>
<dbReference type="GO" id="GO:0043811">
    <property type="term" value="F:phosphate:acyl-[acyl carrier protein] acyltransferase activity"/>
    <property type="evidence" value="ECO:0007669"/>
    <property type="project" value="UniProtKB-UniRule"/>
</dbReference>
<keyword evidence="6 10" id="KW-0594">Phospholipid biosynthesis</keyword>
<dbReference type="EMBL" id="BMXL01000026">
    <property type="protein sequence ID" value="GHD33182.1"/>
    <property type="molecule type" value="Genomic_DNA"/>
</dbReference>
<evidence type="ECO:0000256" key="7">
    <source>
        <dbReference type="ARBA" id="ARBA00023264"/>
    </source>
</evidence>
<dbReference type="Gene3D" id="3.40.718.10">
    <property type="entry name" value="Isopropylmalate Dehydrogenase"/>
    <property type="match status" value="1"/>
</dbReference>
<evidence type="ECO:0000256" key="10">
    <source>
        <dbReference type="HAMAP-Rule" id="MF_00019"/>
    </source>
</evidence>
<keyword evidence="4 10" id="KW-0808">Transferase</keyword>
<evidence type="ECO:0000256" key="3">
    <source>
        <dbReference type="ARBA" id="ARBA00022516"/>
    </source>
</evidence>
<dbReference type="HAMAP" id="MF_00019">
    <property type="entry name" value="PlsX"/>
    <property type="match status" value="1"/>
</dbReference>
<dbReference type="GO" id="GO:0006633">
    <property type="term" value="P:fatty acid biosynthetic process"/>
    <property type="evidence" value="ECO:0007669"/>
    <property type="project" value="UniProtKB-UniRule"/>
</dbReference>
<dbReference type="PIRSF" id="PIRSF002465">
    <property type="entry name" value="Phsphlp_syn_PlsX"/>
    <property type="match status" value="1"/>
</dbReference>
<keyword evidence="5 10" id="KW-0443">Lipid metabolism</keyword>
<comment type="subunit">
    <text evidence="9 10">Homodimer. Probably interacts with PlsY.</text>
</comment>
<keyword evidence="12" id="KW-1185">Reference proteome</keyword>
<proteinExistence type="inferred from homology"/>
<evidence type="ECO:0000256" key="6">
    <source>
        <dbReference type="ARBA" id="ARBA00023209"/>
    </source>
</evidence>
<protein>
    <recommendedName>
        <fullName evidence="8 10">Phosphate acyltransferase</fullName>
        <ecNumber evidence="8 10">2.3.1.274</ecNumber>
    </recommendedName>
    <alternativeName>
        <fullName evidence="10">Acyl-ACP phosphotransacylase</fullName>
    </alternativeName>
    <alternativeName>
        <fullName evidence="10">Acyl-[acyl-carrier-protein]--phosphate acyltransferase</fullName>
    </alternativeName>
    <alternativeName>
        <fullName evidence="10">Phosphate-acyl-ACP acyltransferase</fullName>
    </alternativeName>
</protein>
<evidence type="ECO:0000256" key="9">
    <source>
        <dbReference type="ARBA" id="ARBA00046608"/>
    </source>
</evidence>
<evidence type="ECO:0000313" key="11">
    <source>
        <dbReference type="EMBL" id="GHD33182.1"/>
    </source>
</evidence>
<dbReference type="InterPro" id="IPR012281">
    <property type="entry name" value="Phospholipid_synth_PlsX-like"/>
</dbReference>
<organism evidence="11 12">
    <name type="scientific">Nocardiopsis kunsanensis</name>
    <dbReference type="NCBI Taxonomy" id="141693"/>
    <lineage>
        <taxon>Bacteria</taxon>
        <taxon>Bacillati</taxon>
        <taxon>Actinomycetota</taxon>
        <taxon>Actinomycetes</taxon>
        <taxon>Streptosporangiales</taxon>
        <taxon>Nocardiopsidaceae</taxon>
        <taxon>Nocardiopsis</taxon>
    </lineage>
</organism>
<name>A0A918XIB9_9ACTN</name>
<keyword evidence="2 10" id="KW-0963">Cytoplasm</keyword>
<evidence type="ECO:0000256" key="5">
    <source>
        <dbReference type="ARBA" id="ARBA00023098"/>
    </source>
</evidence>
<dbReference type="NCBIfam" id="TIGR00182">
    <property type="entry name" value="plsX"/>
    <property type="match status" value="1"/>
</dbReference>
<dbReference type="PANTHER" id="PTHR30100:SF1">
    <property type="entry name" value="PHOSPHATE ACYLTRANSFERASE"/>
    <property type="match status" value="1"/>
</dbReference>
<comment type="caution">
    <text evidence="11">The sequence shown here is derived from an EMBL/GenBank/DDBJ whole genome shotgun (WGS) entry which is preliminary data.</text>
</comment>
<keyword evidence="3 10" id="KW-0444">Lipid biosynthesis</keyword>
<dbReference type="EC" id="2.3.1.274" evidence="8 10"/>
<gene>
    <name evidence="10" type="primary">plsX</name>
    <name evidence="11" type="ORF">GCM10007147_37540</name>
</gene>
<accession>A0A918XIB9</accession>
<comment type="catalytic activity">
    <reaction evidence="1 10">
        <text>a fatty acyl-[ACP] + phosphate = an acyl phosphate + holo-[ACP]</text>
        <dbReference type="Rhea" id="RHEA:42292"/>
        <dbReference type="Rhea" id="RHEA-COMP:9685"/>
        <dbReference type="Rhea" id="RHEA-COMP:14125"/>
        <dbReference type="ChEBI" id="CHEBI:43474"/>
        <dbReference type="ChEBI" id="CHEBI:59918"/>
        <dbReference type="ChEBI" id="CHEBI:64479"/>
        <dbReference type="ChEBI" id="CHEBI:138651"/>
        <dbReference type="EC" id="2.3.1.274"/>
    </reaction>
</comment>
<dbReference type="Proteomes" id="UP000654947">
    <property type="component" value="Unassembled WGS sequence"/>
</dbReference>
<dbReference type="InterPro" id="IPR003664">
    <property type="entry name" value="FA_synthesis"/>
</dbReference>
<comment type="subcellular location">
    <subcellularLocation>
        <location evidence="10">Cytoplasm</location>
    </subcellularLocation>
    <text evidence="10">Associated with the membrane possibly through PlsY.</text>
</comment>
<keyword evidence="7 10" id="KW-1208">Phospholipid metabolism</keyword>
<dbReference type="Pfam" id="PF02504">
    <property type="entry name" value="FA_synthesis"/>
    <property type="match status" value="1"/>
</dbReference>
<evidence type="ECO:0000313" key="12">
    <source>
        <dbReference type="Proteomes" id="UP000654947"/>
    </source>
</evidence>
<reference evidence="11 12" key="1">
    <citation type="journal article" date="2014" name="Int. J. Syst. Evol. Microbiol.">
        <title>Complete genome sequence of Corynebacterium casei LMG S-19264T (=DSM 44701T), isolated from a smear-ripened cheese.</title>
        <authorList>
            <consortium name="US DOE Joint Genome Institute (JGI-PGF)"/>
            <person name="Walter F."/>
            <person name="Albersmeier A."/>
            <person name="Kalinowski J."/>
            <person name="Ruckert C."/>
        </authorList>
    </citation>
    <scope>NUCLEOTIDE SEQUENCE [LARGE SCALE GENOMIC DNA]</scope>
    <source>
        <strain evidence="11 12">KCTC 19473</strain>
    </source>
</reference>
<keyword evidence="11" id="KW-0012">Acyltransferase</keyword>
<comment type="pathway">
    <text evidence="10">Lipid metabolism; phospholipid metabolism.</text>
</comment>
<evidence type="ECO:0000256" key="1">
    <source>
        <dbReference type="ARBA" id="ARBA00001232"/>
    </source>
</evidence>
<dbReference type="PANTHER" id="PTHR30100">
    <property type="entry name" value="FATTY ACID/PHOSPHOLIPID SYNTHESIS PROTEIN PLSX"/>
    <property type="match status" value="1"/>
</dbReference>
<evidence type="ECO:0000256" key="4">
    <source>
        <dbReference type="ARBA" id="ARBA00022679"/>
    </source>
</evidence>